<keyword evidence="1" id="KW-0472">Membrane</keyword>
<feature type="transmembrane region" description="Helical" evidence="1">
    <location>
        <begin position="12"/>
        <end position="31"/>
    </location>
</feature>
<keyword evidence="1" id="KW-1133">Transmembrane helix</keyword>
<evidence type="ECO:0000256" key="1">
    <source>
        <dbReference type="SAM" id="Phobius"/>
    </source>
</evidence>
<organism evidence="2 3">
    <name type="scientific">Chionoecetes opilio</name>
    <name type="common">Atlantic snow crab</name>
    <name type="synonym">Cancer opilio</name>
    <dbReference type="NCBI Taxonomy" id="41210"/>
    <lineage>
        <taxon>Eukaryota</taxon>
        <taxon>Metazoa</taxon>
        <taxon>Ecdysozoa</taxon>
        <taxon>Arthropoda</taxon>
        <taxon>Crustacea</taxon>
        <taxon>Multicrustacea</taxon>
        <taxon>Malacostraca</taxon>
        <taxon>Eumalacostraca</taxon>
        <taxon>Eucarida</taxon>
        <taxon>Decapoda</taxon>
        <taxon>Pleocyemata</taxon>
        <taxon>Brachyura</taxon>
        <taxon>Eubrachyura</taxon>
        <taxon>Majoidea</taxon>
        <taxon>Majidae</taxon>
        <taxon>Chionoecetes</taxon>
    </lineage>
</organism>
<feature type="transmembrane region" description="Helical" evidence="1">
    <location>
        <begin position="145"/>
        <end position="166"/>
    </location>
</feature>
<name>A0A8J5D640_CHIOP</name>
<keyword evidence="1" id="KW-0812">Transmembrane</keyword>
<comment type="caution">
    <text evidence="2">The sequence shown here is derived from an EMBL/GenBank/DDBJ whole genome shotgun (WGS) entry which is preliminary data.</text>
</comment>
<gene>
    <name evidence="2" type="ORF">GWK47_028405</name>
</gene>
<evidence type="ECO:0000313" key="3">
    <source>
        <dbReference type="Proteomes" id="UP000770661"/>
    </source>
</evidence>
<sequence length="212" mass="24061">MCELKPLQATGITMAVFITFVGLGTEGFYAWKVYEVDHCVNITNNSINAAYDFCLDDRNQSDVCFHAELEVRSYVGLVEGIVATVAGICFIIGFALINLPLIWTWVVWALGITSYNAYCIYDYYTTLTDCVDASEFWDTFIELDYGYYFVTVLTSVCCYTLCLWLLSPRRRSSLIWLVQILQVLAVMSYKKGSADSYEVGGYVWDNDAFAME</sequence>
<dbReference type="OrthoDB" id="6337239at2759"/>
<reference evidence="2" key="1">
    <citation type="submission" date="2020-07" db="EMBL/GenBank/DDBJ databases">
        <title>The High-quality genome of the commercially important snow crab, Chionoecetes opilio.</title>
        <authorList>
            <person name="Jeong J.-H."/>
            <person name="Ryu S."/>
        </authorList>
    </citation>
    <scope>NUCLEOTIDE SEQUENCE</scope>
    <source>
        <strain evidence="2">MADBK_172401_WGS</strain>
        <tissue evidence="2">Digestive gland</tissue>
    </source>
</reference>
<dbReference type="AlphaFoldDB" id="A0A8J5D640"/>
<accession>A0A8J5D640</accession>
<proteinExistence type="predicted"/>
<dbReference type="EMBL" id="JACEEZ010000253">
    <property type="protein sequence ID" value="KAG0730365.1"/>
    <property type="molecule type" value="Genomic_DNA"/>
</dbReference>
<feature type="transmembrane region" description="Helical" evidence="1">
    <location>
        <begin position="80"/>
        <end position="99"/>
    </location>
</feature>
<keyword evidence="3" id="KW-1185">Reference proteome</keyword>
<dbReference type="Proteomes" id="UP000770661">
    <property type="component" value="Unassembled WGS sequence"/>
</dbReference>
<protein>
    <submittedName>
        <fullName evidence="2">Uncharacterized protein</fullName>
    </submittedName>
</protein>
<feature type="transmembrane region" description="Helical" evidence="1">
    <location>
        <begin position="106"/>
        <end position="125"/>
    </location>
</feature>
<evidence type="ECO:0000313" key="2">
    <source>
        <dbReference type="EMBL" id="KAG0730365.1"/>
    </source>
</evidence>